<comment type="caution">
    <text evidence="2">The sequence shown here is derived from an EMBL/GenBank/DDBJ whole genome shotgun (WGS) entry which is preliminary data.</text>
</comment>
<evidence type="ECO:0000313" key="3">
    <source>
        <dbReference type="Proteomes" id="UP000195521"/>
    </source>
</evidence>
<evidence type="ECO:0000313" key="2">
    <source>
        <dbReference type="EMBL" id="GAW84514.1"/>
    </source>
</evidence>
<keyword evidence="1" id="KW-1133">Transmembrane helix</keyword>
<evidence type="ECO:0008006" key="4">
    <source>
        <dbReference type="Google" id="ProtNLM"/>
    </source>
</evidence>
<reference evidence="3" key="1">
    <citation type="submission" date="2017-04" db="EMBL/GenBank/DDBJ databases">
        <title>Plasmodium gonderi genome.</title>
        <authorList>
            <person name="Arisue N."/>
            <person name="Honma H."/>
            <person name="Kawai S."/>
            <person name="Tougan T."/>
            <person name="Tanabe K."/>
            <person name="Horii T."/>
        </authorList>
    </citation>
    <scope>NUCLEOTIDE SEQUENCE [LARGE SCALE GENOMIC DNA]</scope>
    <source>
        <strain evidence="3">ATCC 30045</strain>
    </source>
</reference>
<dbReference type="RefSeq" id="XP_028547103.1">
    <property type="nucleotide sequence ID" value="XM_028691302.1"/>
</dbReference>
<dbReference type="EMBL" id="BDQF01000381">
    <property type="protein sequence ID" value="GAW84514.1"/>
    <property type="molecule type" value="Genomic_DNA"/>
</dbReference>
<sequence>MHSTMIERGNICMLLDKNDNLNDTYSIRTQRVLAENSKRMDSIFTNSIQYLLSGYKSGGEKVHNYGHHSPSRYDAKNGDYEYLQLDIEDDYFMQSQFDIADDDDHTIPYCEKIDYDSIIDITITKGMNQKNTSSRYDESHHRREDNIYHEGKKGTINTLHRNDDYNEIKTRNSSSTLDKYNEYGGGENRIMKKLSHKNKIKEFCACSLGALSPLLLAPLFLYPPLLALTFFGSVFGLTGYFYNKKKKKRL</sequence>
<name>A0A1Y1JXI8_PLAGO</name>
<dbReference type="Proteomes" id="UP000195521">
    <property type="component" value="Unassembled WGS sequence"/>
</dbReference>
<organism evidence="2 3">
    <name type="scientific">Plasmodium gonderi</name>
    <dbReference type="NCBI Taxonomy" id="77519"/>
    <lineage>
        <taxon>Eukaryota</taxon>
        <taxon>Sar</taxon>
        <taxon>Alveolata</taxon>
        <taxon>Apicomplexa</taxon>
        <taxon>Aconoidasida</taxon>
        <taxon>Haemosporida</taxon>
        <taxon>Plasmodiidae</taxon>
        <taxon>Plasmodium</taxon>
        <taxon>Plasmodium (Plasmodium)</taxon>
    </lineage>
</organism>
<keyword evidence="3" id="KW-1185">Reference proteome</keyword>
<gene>
    <name evidence="2" type="ORF">PGO_003385</name>
</gene>
<accession>A0A1Y1JXI8</accession>
<evidence type="ECO:0000256" key="1">
    <source>
        <dbReference type="SAM" id="Phobius"/>
    </source>
</evidence>
<proteinExistence type="predicted"/>
<dbReference type="GeneID" id="39745322"/>
<keyword evidence="1" id="KW-0812">Transmembrane</keyword>
<keyword evidence="1" id="KW-0472">Membrane</keyword>
<feature type="transmembrane region" description="Helical" evidence="1">
    <location>
        <begin position="225"/>
        <end position="242"/>
    </location>
</feature>
<dbReference type="AlphaFoldDB" id="A0A1Y1JXI8"/>
<protein>
    <recommendedName>
        <fullName evidence="4">Variable surface protein</fullName>
    </recommendedName>
</protein>